<evidence type="ECO:0000256" key="8">
    <source>
        <dbReference type="SAM" id="SignalP"/>
    </source>
</evidence>
<dbReference type="CDD" id="cd11328">
    <property type="entry name" value="AmyAc_maltase"/>
    <property type="match status" value="1"/>
</dbReference>
<proteinExistence type="inferred from homology"/>
<dbReference type="Pfam" id="PF00128">
    <property type="entry name" value="Alpha-amylase"/>
    <property type="match status" value="1"/>
</dbReference>
<keyword evidence="4 8" id="KW-0732">Signal</keyword>
<evidence type="ECO:0000313" key="10">
    <source>
        <dbReference type="EMBL" id="KAJ6650164.1"/>
    </source>
</evidence>
<evidence type="ECO:0000259" key="9">
    <source>
        <dbReference type="SMART" id="SM00642"/>
    </source>
</evidence>
<dbReference type="GO" id="GO:0004558">
    <property type="term" value="F:alpha-1,4-glucosidase activity"/>
    <property type="evidence" value="ECO:0007669"/>
    <property type="project" value="UniProtKB-EC"/>
</dbReference>
<evidence type="ECO:0000313" key="11">
    <source>
        <dbReference type="Proteomes" id="UP001151699"/>
    </source>
</evidence>
<name>A0A9Q0NHZ3_9DIPT</name>
<dbReference type="PANTHER" id="PTHR10357">
    <property type="entry name" value="ALPHA-AMYLASE FAMILY MEMBER"/>
    <property type="match status" value="1"/>
</dbReference>
<comment type="similarity">
    <text evidence="2">Belongs to the glycosyl hydrolase 13 family.</text>
</comment>
<dbReference type="Gene3D" id="2.60.40.1180">
    <property type="entry name" value="Golgi alpha-mannosidase II"/>
    <property type="match status" value="1"/>
</dbReference>
<comment type="caution">
    <text evidence="10">The sequence shown here is derived from an EMBL/GenBank/DDBJ whole genome shotgun (WGS) entry which is preliminary data.</text>
</comment>
<dbReference type="PANTHER" id="PTHR10357:SF179">
    <property type="entry name" value="NEUTRAL AND BASIC AMINO ACID TRANSPORT PROTEIN RBAT"/>
    <property type="match status" value="1"/>
</dbReference>
<evidence type="ECO:0000256" key="3">
    <source>
        <dbReference type="ARBA" id="ARBA00012741"/>
    </source>
</evidence>
<evidence type="ECO:0000256" key="6">
    <source>
        <dbReference type="ARBA" id="ARBA00023180"/>
    </source>
</evidence>
<dbReference type="Gene3D" id="3.20.20.80">
    <property type="entry name" value="Glycosidases"/>
    <property type="match status" value="1"/>
</dbReference>
<dbReference type="FunFam" id="3.90.400.10:FF:000001">
    <property type="entry name" value="Maltase A3, isoform A"/>
    <property type="match status" value="1"/>
</dbReference>
<keyword evidence="7" id="KW-0326">Glycosidase</keyword>
<feature type="domain" description="Glycosyl hydrolase family 13 catalytic" evidence="9">
    <location>
        <begin position="38"/>
        <end position="438"/>
    </location>
</feature>
<dbReference type="AlphaFoldDB" id="A0A9Q0NHZ3"/>
<dbReference type="SMART" id="SM00642">
    <property type="entry name" value="Aamy"/>
    <property type="match status" value="1"/>
</dbReference>
<dbReference type="InterPro" id="IPR013780">
    <property type="entry name" value="Glyco_hydro_b"/>
</dbReference>
<dbReference type="OrthoDB" id="1740265at2759"/>
<keyword evidence="11" id="KW-1185">Reference proteome</keyword>
<reference evidence="10" key="1">
    <citation type="submission" date="2022-07" db="EMBL/GenBank/DDBJ databases">
        <authorList>
            <person name="Trinca V."/>
            <person name="Uliana J.V.C."/>
            <person name="Torres T.T."/>
            <person name="Ward R.J."/>
            <person name="Monesi N."/>
        </authorList>
    </citation>
    <scope>NUCLEOTIDE SEQUENCE</scope>
    <source>
        <strain evidence="10">HSMRA1968</strain>
        <tissue evidence="10">Whole embryos</tissue>
    </source>
</reference>
<dbReference type="Proteomes" id="UP001151699">
    <property type="component" value="Chromosome A"/>
</dbReference>
<dbReference type="InterPro" id="IPR045857">
    <property type="entry name" value="O16G_dom_2"/>
</dbReference>
<evidence type="ECO:0000256" key="4">
    <source>
        <dbReference type="ARBA" id="ARBA00022729"/>
    </source>
</evidence>
<feature type="signal peptide" evidence="8">
    <location>
        <begin position="1"/>
        <end position="17"/>
    </location>
</feature>
<comment type="catalytic activity">
    <reaction evidence="1">
        <text>Hydrolysis of terminal, non-reducing (1-&gt;4)-linked alpha-D-glucose residues with release of alpha-D-glucose.</text>
        <dbReference type="EC" id="3.2.1.20"/>
    </reaction>
</comment>
<keyword evidence="5" id="KW-0378">Hydrolase</keyword>
<sequence length="610" mass="70066">MWRLIFLSGILATIVQAAIITSPRHGTQDWYETAIFYQIYPRSFKDSDGDGIGDIQGIISKLEHLKEIGVGGTWLSPIFESPMKDFGYDISNFYAIQKEYGTMEDAVLLFQKAKELDIKIILDFVPNHSSDQCEWFIKSAANDSVYRDYYVWHEGIVVDGVPRPPNNWNSVFYGSAWTWHDQRKAFYLHQFDKSQPDLNFRHQPVVDEMKNVLRFWMDKGASGFRVDAVNHLFEVEDFRDEPIDNEGDPLDYGYTKKDYTKDLDEVYDMIYQWREVMDQYQAEHGGETRIMMSEAYANETFTMKYYQSPDGSRQGSHMPFNFVLINELYEGSPASDFKKVIDARINALPSGRKTNWVIGNHDQARVGSRYGPEKIDALLTLVMTLPGIAVTYNGEEIGMVDYRYGILFNETVDPQACNAYPDGPVDDGWIWKSRDPVRTPFQWDDSENAGFCECGTNRTWLPVNSNYKKLNLELQKSWRKSTFNYYKELSELRQDDTMKEGGYESFVVNEVFAFTRTVEGHDPRLVLINLGDTEQVIDVTKLTHIFSDKLRVLVAGSETSHEKGDILNANDVYLRKYNAIVVESFSEIPSESSAESLTLSLSLLIVALPV</sequence>
<protein>
    <recommendedName>
        <fullName evidence="3">alpha-glucosidase</fullName>
        <ecNumber evidence="3">3.2.1.20</ecNumber>
    </recommendedName>
</protein>
<dbReference type="EC" id="3.2.1.20" evidence="3"/>
<dbReference type="InterPro" id="IPR006047">
    <property type="entry name" value="GH13_cat_dom"/>
</dbReference>
<evidence type="ECO:0000256" key="7">
    <source>
        <dbReference type="ARBA" id="ARBA00023295"/>
    </source>
</evidence>
<accession>A0A9Q0NHZ3</accession>
<feature type="chain" id="PRO_5040190964" description="alpha-glucosidase" evidence="8">
    <location>
        <begin position="18"/>
        <end position="610"/>
    </location>
</feature>
<keyword evidence="6" id="KW-0325">Glycoprotein</keyword>
<dbReference type="InterPro" id="IPR017853">
    <property type="entry name" value="GH"/>
</dbReference>
<organism evidence="10 11">
    <name type="scientific">Pseudolycoriella hygida</name>
    <dbReference type="NCBI Taxonomy" id="35572"/>
    <lineage>
        <taxon>Eukaryota</taxon>
        <taxon>Metazoa</taxon>
        <taxon>Ecdysozoa</taxon>
        <taxon>Arthropoda</taxon>
        <taxon>Hexapoda</taxon>
        <taxon>Insecta</taxon>
        <taxon>Pterygota</taxon>
        <taxon>Neoptera</taxon>
        <taxon>Endopterygota</taxon>
        <taxon>Diptera</taxon>
        <taxon>Nematocera</taxon>
        <taxon>Sciaroidea</taxon>
        <taxon>Sciaridae</taxon>
        <taxon>Pseudolycoriella</taxon>
    </lineage>
</organism>
<gene>
    <name evidence="10" type="primary">Mal-B2</name>
    <name evidence="10" type="ORF">Bhyg_05409</name>
</gene>
<dbReference type="GO" id="GO:0005975">
    <property type="term" value="P:carbohydrate metabolic process"/>
    <property type="evidence" value="ECO:0007669"/>
    <property type="project" value="InterPro"/>
</dbReference>
<dbReference type="SUPFAM" id="SSF51445">
    <property type="entry name" value="(Trans)glycosidases"/>
    <property type="match status" value="1"/>
</dbReference>
<dbReference type="EMBL" id="WJQU01000001">
    <property type="protein sequence ID" value="KAJ6650164.1"/>
    <property type="molecule type" value="Genomic_DNA"/>
</dbReference>
<evidence type="ECO:0000256" key="2">
    <source>
        <dbReference type="ARBA" id="ARBA00008061"/>
    </source>
</evidence>
<evidence type="ECO:0000256" key="1">
    <source>
        <dbReference type="ARBA" id="ARBA00001657"/>
    </source>
</evidence>
<evidence type="ECO:0000256" key="5">
    <source>
        <dbReference type="ARBA" id="ARBA00022801"/>
    </source>
</evidence>
<dbReference type="Gene3D" id="3.90.400.10">
    <property type="entry name" value="Oligo-1,6-glucosidase, Domain 2"/>
    <property type="match status" value="1"/>
</dbReference>